<dbReference type="Pfam" id="PF17930">
    <property type="entry name" value="LpxI_N"/>
    <property type="match status" value="1"/>
</dbReference>
<evidence type="ECO:0000313" key="3">
    <source>
        <dbReference type="EMBL" id="GAG94681.1"/>
    </source>
</evidence>
<dbReference type="InterPro" id="IPR041255">
    <property type="entry name" value="LpxI_N"/>
</dbReference>
<dbReference type="Pfam" id="PF06230">
    <property type="entry name" value="LpxI_C"/>
    <property type="match status" value="1"/>
</dbReference>
<organism evidence="3">
    <name type="scientific">marine sediment metagenome</name>
    <dbReference type="NCBI Taxonomy" id="412755"/>
    <lineage>
        <taxon>unclassified sequences</taxon>
        <taxon>metagenomes</taxon>
        <taxon>ecological metagenomes</taxon>
    </lineage>
</organism>
<proteinExistence type="predicted"/>
<name>X1DE26_9ZZZZ</name>
<evidence type="ECO:0008006" key="4">
    <source>
        <dbReference type="Google" id="ProtNLM"/>
    </source>
</evidence>
<feature type="domain" description="LpxI C-terminal" evidence="1">
    <location>
        <begin position="161"/>
        <end position="258"/>
    </location>
</feature>
<dbReference type="EMBL" id="BART01024932">
    <property type="protein sequence ID" value="GAG94681.1"/>
    <property type="molecule type" value="Genomic_DNA"/>
</dbReference>
<dbReference type="InterPro" id="IPR010415">
    <property type="entry name" value="LpxI_C"/>
</dbReference>
<dbReference type="PANTHER" id="PTHR39962:SF1">
    <property type="entry name" value="LPXI FAMILY PROTEIN"/>
    <property type="match status" value="1"/>
</dbReference>
<dbReference type="InterPro" id="IPR053174">
    <property type="entry name" value="LpxI"/>
</dbReference>
<dbReference type="Gene3D" id="3.40.50.20">
    <property type="match status" value="1"/>
</dbReference>
<sequence length="260" mass="28622">MKALSGDVNKLPSLDGELVGILAGWGRFPIATAEAIHRRGGRVAILTIRHHAEESLEGIADVYGEVGVAEIGKAIDFFRQHGVRRATMAGKIHKKQLFRRFGWIRHLPDWQGLKTFWPHFVKRSKDNRDDALLGAIAVAFEKSEIHICPATDFAPELLATEGVLAGKPLSKRKMSDVVFGWRLAKELGRLDIGQTVVVKNQAPMALEAIEGTDECIRRAGRLCRSGGMTVVKVAKPQQDERFDMPTIGIGTLQSIRASEA</sequence>
<evidence type="ECO:0000259" key="1">
    <source>
        <dbReference type="Pfam" id="PF06230"/>
    </source>
</evidence>
<dbReference type="AlphaFoldDB" id="X1DE26"/>
<gene>
    <name evidence="3" type="ORF">S01H4_44878</name>
</gene>
<protein>
    <recommendedName>
        <fullName evidence="4">LpxI N-terminal domain-containing protein</fullName>
    </recommendedName>
</protein>
<dbReference type="InterPro" id="IPR043167">
    <property type="entry name" value="LpxI_C_sf"/>
</dbReference>
<reference evidence="3" key="1">
    <citation type="journal article" date="2014" name="Front. Microbiol.">
        <title>High frequency of phylogenetically diverse reductive dehalogenase-homologous genes in deep subseafloor sedimentary metagenomes.</title>
        <authorList>
            <person name="Kawai M."/>
            <person name="Futagami T."/>
            <person name="Toyoda A."/>
            <person name="Takaki Y."/>
            <person name="Nishi S."/>
            <person name="Hori S."/>
            <person name="Arai W."/>
            <person name="Tsubouchi T."/>
            <person name="Morono Y."/>
            <person name="Uchiyama I."/>
            <person name="Ito T."/>
            <person name="Fujiyama A."/>
            <person name="Inagaki F."/>
            <person name="Takami H."/>
        </authorList>
    </citation>
    <scope>NUCLEOTIDE SEQUENCE</scope>
    <source>
        <strain evidence="3">Expedition CK06-06</strain>
    </source>
</reference>
<feature type="domain" description="LpxI N-terminal" evidence="2">
    <location>
        <begin position="19"/>
        <end position="157"/>
    </location>
</feature>
<feature type="non-terminal residue" evidence="3">
    <location>
        <position position="260"/>
    </location>
</feature>
<dbReference type="PANTHER" id="PTHR39962">
    <property type="entry name" value="BLL4848 PROTEIN"/>
    <property type="match status" value="1"/>
</dbReference>
<comment type="caution">
    <text evidence="3">The sequence shown here is derived from an EMBL/GenBank/DDBJ whole genome shotgun (WGS) entry which is preliminary data.</text>
</comment>
<evidence type="ECO:0000259" key="2">
    <source>
        <dbReference type="Pfam" id="PF17930"/>
    </source>
</evidence>
<accession>X1DE26</accession>
<dbReference type="Gene3D" id="3.40.140.80">
    <property type="match status" value="1"/>
</dbReference>